<dbReference type="EMBL" id="DXBY01000084">
    <property type="protein sequence ID" value="HIZ35184.1"/>
    <property type="molecule type" value="Genomic_DNA"/>
</dbReference>
<evidence type="ECO:0000256" key="3">
    <source>
        <dbReference type="SAM" id="SignalP"/>
    </source>
</evidence>
<dbReference type="InterPro" id="IPR027372">
    <property type="entry name" value="Phytase-like_dom"/>
</dbReference>
<feature type="compositionally biased region" description="Gly residues" evidence="1">
    <location>
        <begin position="736"/>
        <end position="753"/>
    </location>
</feature>
<feature type="region of interest" description="Disordered" evidence="1">
    <location>
        <begin position="718"/>
        <end position="789"/>
    </location>
</feature>
<dbReference type="InterPro" id="IPR036415">
    <property type="entry name" value="Lamin_tail_dom_sf"/>
</dbReference>
<dbReference type="Pfam" id="PF13449">
    <property type="entry name" value="Phytase-like"/>
    <property type="match status" value="1"/>
</dbReference>
<keyword evidence="3" id="KW-0732">Signal</keyword>
<dbReference type="Pfam" id="PF00932">
    <property type="entry name" value="LTD"/>
    <property type="match status" value="3"/>
</dbReference>
<organism evidence="5 6">
    <name type="scientific">Candidatus Ruania gallistercoris</name>
    <dbReference type="NCBI Taxonomy" id="2838746"/>
    <lineage>
        <taxon>Bacteria</taxon>
        <taxon>Bacillati</taxon>
        <taxon>Actinomycetota</taxon>
        <taxon>Actinomycetes</taxon>
        <taxon>Micrococcales</taxon>
        <taxon>Ruaniaceae</taxon>
        <taxon>Ruania</taxon>
    </lineage>
</organism>
<evidence type="ECO:0000313" key="6">
    <source>
        <dbReference type="Proteomes" id="UP000824037"/>
    </source>
</evidence>
<gene>
    <name evidence="5" type="ORF">H9815_05360</name>
</gene>
<reference evidence="5" key="1">
    <citation type="journal article" date="2021" name="PeerJ">
        <title>Extensive microbial diversity within the chicken gut microbiome revealed by metagenomics and culture.</title>
        <authorList>
            <person name="Gilroy R."/>
            <person name="Ravi A."/>
            <person name="Getino M."/>
            <person name="Pursley I."/>
            <person name="Horton D.L."/>
            <person name="Alikhan N.F."/>
            <person name="Baker D."/>
            <person name="Gharbi K."/>
            <person name="Hall N."/>
            <person name="Watson M."/>
            <person name="Adriaenssens E.M."/>
            <person name="Foster-Nyarko E."/>
            <person name="Jarju S."/>
            <person name="Secka A."/>
            <person name="Antonio M."/>
            <person name="Oren A."/>
            <person name="Chaudhuri R.R."/>
            <person name="La Ragione R."/>
            <person name="Hildebrand F."/>
            <person name="Pallen M.J."/>
        </authorList>
    </citation>
    <scope>NUCLEOTIDE SEQUENCE</scope>
    <source>
        <strain evidence="5">ChiGjej4B4-7305</strain>
    </source>
</reference>
<evidence type="ECO:0000256" key="2">
    <source>
        <dbReference type="SAM" id="Phobius"/>
    </source>
</evidence>
<sequence>MRRPLRLAALTTLVTATGGLLLTVPTHAAATDAIRINEVQSNSADDAPDFVELTNIGAEAVDVSGWIVRDDDNDHGVALPDSTVIPPGAFTVIETDTGPDGFGLGSDDSARLFTADGTNLVDSYAWTEHAFTEGRIPDGTGEFVDTEPTPGAANVEREAPEYYDAEETIAVNEVMSDDPNDGEDWVELLNTGTEEVDLSGWILRDDDDLRNLAIADGTTLEPGAFLVVETDVTDAGFGLGKNDEIRLYLADGLGLVDSYSWTEHAFTEGRIPDGTGEFVDTRATPGSANVAREGGSAVVINEVETNGDVRGDWVELANTDTAQTADVSGWTLIDGDPTHEPIVLEEGTTIESGGYLAVLTEPAFGLGDPDSITVRDSGGAVVDSLAWETHSPTTLARCPDMTGDFRDASEGTFELVNACEEIEQPEISAEPWPFGNDVHEAVAPDTWGEDMSGLDIAADGTVYAVNNDNAEIFELARDGEEFAIAGSWLPRYPDGTGTPDAEGLTVAGDGTIFLSTERNNEASNVSRPSVLRVELGDDGVSTTHEWNLTEITGELGANAGLEGIEWISDAEATELGVRGADGQPYDPAAYGEHFGGVFLVAVEQTGALHLVVLEADGGAHLLQSAQASESVPVIMGMDWRAGGNELWALCDEACENRHSLFSFVDGELTWQSDHHAPTGMNTSFTNEGLAIGWCEVNPVVTPDVLWISDTAHDGVSLRIAPGDDCVPGDDEDNGGGEDSGGGDGPGGGEGPGDGGDRGDEGDSPVPTSDDELTEDTRGDVQAPAEAVPGETIAVTIPSAAGDEVHVWLHSDPALLISGTLSAEGTIAVTIPADAELGEHQLVVQAADGSLLGWAPIELVPAATDDQAPGGDGGALAVTGAGSGLWLVTGAVLAIGLGGLLLTLAVRLRRIR</sequence>
<reference evidence="5" key="2">
    <citation type="submission" date="2021-04" db="EMBL/GenBank/DDBJ databases">
        <authorList>
            <person name="Gilroy R."/>
        </authorList>
    </citation>
    <scope>NUCLEOTIDE SEQUENCE</scope>
    <source>
        <strain evidence="5">ChiGjej4B4-7305</strain>
    </source>
</reference>
<dbReference type="SUPFAM" id="SSF74853">
    <property type="entry name" value="Lamin A/C globular tail domain"/>
    <property type="match status" value="3"/>
</dbReference>
<protein>
    <submittedName>
        <fullName evidence="5">Lamin tail domain-containing protein</fullName>
    </submittedName>
</protein>
<dbReference type="PROSITE" id="PS51841">
    <property type="entry name" value="LTD"/>
    <property type="match status" value="3"/>
</dbReference>
<name>A0A9D2J4C3_9MICO</name>
<feature type="compositionally biased region" description="Acidic residues" evidence="1">
    <location>
        <begin position="726"/>
        <end position="735"/>
    </location>
</feature>
<keyword evidence="2" id="KW-0472">Membrane</keyword>
<comment type="caution">
    <text evidence="5">The sequence shown here is derived from an EMBL/GenBank/DDBJ whole genome shotgun (WGS) entry which is preliminary data.</text>
</comment>
<dbReference type="Gene3D" id="2.60.40.1260">
    <property type="entry name" value="Lamin Tail domain"/>
    <property type="match status" value="3"/>
</dbReference>
<dbReference type="InterPro" id="IPR001322">
    <property type="entry name" value="Lamin_tail_dom"/>
</dbReference>
<proteinExistence type="predicted"/>
<evidence type="ECO:0000313" key="5">
    <source>
        <dbReference type="EMBL" id="HIZ35184.1"/>
    </source>
</evidence>
<feature type="domain" description="LTD" evidence="4">
    <location>
        <begin position="161"/>
        <end position="263"/>
    </location>
</feature>
<feature type="chain" id="PRO_5038541707" evidence="3">
    <location>
        <begin position="29"/>
        <end position="911"/>
    </location>
</feature>
<dbReference type="Proteomes" id="UP000824037">
    <property type="component" value="Unassembled WGS sequence"/>
</dbReference>
<keyword evidence="2" id="KW-0812">Transmembrane</keyword>
<accession>A0A9D2J4C3</accession>
<evidence type="ECO:0000256" key="1">
    <source>
        <dbReference type="SAM" id="MobiDB-lite"/>
    </source>
</evidence>
<feature type="domain" description="LTD" evidence="4">
    <location>
        <begin position="284"/>
        <end position="394"/>
    </location>
</feature>
<keyword evidence="2" id="KW-1133">Transmembrane helix</keyword>
<feature type="domain" description="LTD" evidence="4">
    <location>
        <begin position="24"/>
        <end position="128"/>
    </location>
</feature>
<dbReference type="AlphaFoldDB" id="A0A9D2J4C3"/>
<feature type="signal peptide" evidence="3">
    <location>
        <begin position="1"/>
        <end position="28"/>
    </location>
</feature>
<feature type="transmembrane region" description="Helical" evidence="2">
    <location>
        <begin position="884"/>
        <end position="905"/>
    </location>
</feature>
<evidence type="ECO:0000259" key="4">
    <source>
        <dbReference type="PROSITE" id="PS51841"/>
    </source>
</evidence>